<keyword evidence="5 7" id="KW-0411">Iron-sulfur</keyword>
<dbReference type="Pfam" id="PF04055">
    <property type="entry name" value="Radical_SAM"/>
    <property type="match status" value="1"/>
</dbReference>
<evidence type="ECO:0000256" key="3">
    <source>
        <dbReference type="ARBA" id="ARBA00022723"/>
    </source>
</evidence>
<evidence type="ECO:0000256" key="1">
    <source>
        <dbReference type="ARBA" id="ARBA00022485"/>
    </source>
</evidence>
<dbReference type="InterPro" id="IPR007197">
    <property type="entry name" value="rSAM"/>
</dbReference>
<comment type="cofactor">
    <cofactor evidence="6">
        <name>[2Fe-2S] cluster</name>
        <dbReference type="ChEBI" id="CHEBI:190135"/>
    </cofactor>
</comment>
<sequence>MQTQKMTDKLEGIVDDLLEDHRLSGEKLKVLLDHREEVRQTLAREASSLTDRVFHRKIYVRGLIELSNICKNNCYYCGIRRGNHNLHRYRLSQEEVLQAVKLGTDMGFKTFVLQGGEDPLLDDDFYLDLVRKIKDINPQAALTLSIGERSYQSYEKLKKAGANRFLLRHETKNKKHYRKLHPKEMSLENRIQCLYDLKELGYQTGTGMMVGSPGQSLDHLVEDLVFIQDLEPEMVGIGPYIPHEDTPFSGEKPGSVELTVFLIHLLRLLLPYANIPATTSLNTLSPQGRDLAIQGGANVYMPNLTPAYHRKDYALYKDKACFNIEAAENLKDLKEVMEKIGYDLVMARGDFEVKHV</sequence>
<dbReference type="GO" id="GO:0046872">
    <property type="term" value="F:metal ion binding"/>
    <property type="evidence" value="ECO:0007669"/>
    <property type="project" value="UniProtKB-KW"/>
</dbReference>
<accession>A0A8H2MEB6</accession>
<dbReference type="AlphaFoldDB" id="A0A8H2MEB6"/>
<keyword evidence="4 7" id="KW-0408">Iron</keyword>
<feature type="binding site" evidence="8">
    <location>
        <position position="170"/>
    </location>
    <ligand>
        <name>S-adenosyl-L-methionine</name>
        <dbReference type="ChEBI" id="CHEBI:59789"/>
    </ligand>
</feature>
<feature type="binding site" evidence="8">
    <location>
        <position position="145"/>
    </location>
    <ligand>
        <name>(3R)-3-methyl-D-ornithine</name>
        <dbReference type="ChEBI" id="CHEBI:64642"/>
    </ligand>
</feature>
<dbReference type="GO" id="GO:0004076">
    <property type="term" value="F:biotin synthase activity"/>
    <property type="evidence" value="ECO:0007669"/>
    <property type="project" value="UniProtKB-EC"/>
</dbReference>
<keyword evidence="1 7" id="KW-0004">4Fe-4S</keyword>
<dbReference type="Gene3D" id="3.20.20.70">
    <property type="entry name" value="Aldolase class I"/>
    <property type="match status" value="1"/>
</dbReference>
<dbReference type="Proteomes" id="UP000377798">
    <property type="component" value="Unassembled WGS sequence"/>
</dbReference>
<dbReference type="NCBIfam" id="TIGR03956">
    <property type="entry name" value="rSAM_HydE"/>
    <property type="match status" value="1"/>
</dbReference>
<dbReference type="GO" id="GO:0042364">
    <property type="term" value="P:water-soluble vitamin biosynthetic process"/>
    <property type="evidence" value="ECO:0007669"/>
    <property type="project" value="UniProtKB-ARBA"/>
</dbReference>
<dbReference type="CDD" id="cd01335">
    <property type="entry name" value="Radical_SAM"/>
    <property type="match status" value="1"/>
</dbReference>
<dbReference type="GO" id="GO:0044272">
    <property type="term" value="P:sulfur compound biosynthetic process"/>
    <property type="evidence" value="ECO:0007669"/>
    <property type="project" value="UniProtKB-ARBA"/>
</dbReference>
<dbReference type="SFLD" id="SFLDG01082">
    <property type="entry name" value="B12-binding_domain_containing"/>
    <property type="match status" value="1"/>
</dbReference>
<dbReference type="PANTHER" id="PTHR43726">
    <property type="entry name" value="3-METHYLORNITHINE SYNTHASE"/>
    <property type="match status" value="1"/>
</dbReference>
<evidence type="ECO:0000256" key="4">
    <source>
        <dbReference type="ARBA" id="ARBA00023004"/>
    </source>
</evidence>
<dbReference type="GO" id="GO:0051539">
    <property type="term" value="F:4 iron, 4 sulfur cluster binding"/>
    <property type="evidence" value="ECO:0007669"/>
    <property type="project" value="UniProtKB-KW"/>
</dbReference>
<reference evidence="10 11" key="1">
    <citation type="submission" date="2019-02" db="EMBL/GenBank/DDBJ databases">
        <authorList>
            <consortium name="Pathogen Informatics"/>
        </authorList>
    </citation>
    <scope>NUCLEOTIDE SEQUENCE [LARGE SCALE GENOMIC DNA]</scope>
    <source>
        <strain evidence="10 11">3012STDY7089603</strain>
    </source>
</reference>
<evidence type="ECO:0000313" key="10">
    <source>
        <dbReference type="EMBL" id="VFB16115.1"/>
    </source>
</evidence>
<keyword evidence="2 7" id="KW-0949">S-adenosyl-L-methionine</keyword>
<evidence type="ECO:0000256" key="5">
    <source>
        <dbReference type="ARBA" id="ARBA00023014"/>
    </source>
</evidence>
<evidence type="ECO:0000256" key="2">
    <source>
        <dbReference type="ARBA" id="ARBA00022691"/>
    </source>
</evidence>
<dbReference type="EC" id="2.8.1.6" evidence="10"/>
<proteinExistence type="predicted"/>
<gene>
    <name evidence="10" type="primary">bioB</name>
    <name evidence="10" type="ORF">NCTC13150_00631</name>
</gene>
<organism evidence="10 11">
    <name type="scientific">Urinicoccus massiliensis</name>
    <dbReference type="NCBI Taxonomy" id="1723382"/>
    <lineage>
        <taxon>Bacteria</taxon>
        <taxon>Bacillati</taxon>
        <taxon>Bacillota</taxon>
        <taxon>Tissierellia</taxon>
        <taxon>Tissierellales</taxon>
        <taxon>Peptoniphilaceae</taxon>
        <taxon>Urinicoccus</taxon>
    </lineage>
</organism>
<comment type="cofactor">
    <cofactor evidence="7">
        <name>[4Fe-4S] cluster</name>
        <dbReference type="ChEBI" id="CHEBI:49883"/>
    </cofactor>
    <text evidence="7">Binds 1 [4Fe-4S] cluster. The cluster is coordinated with 3 cysteines and an exchangeable S-adenosyl-L-methionine.</text>
</comment>
<keyword evidence="10" id="KW-0808">Transferase</keyword>
<evidence type="ECO:0000256" key="8">
    <source>
        <dbReference type="PIRSR" id="PIRSR004762-2"/>
    </source>
</evidence>
<evidence type="ECO:0000259" key="9">
    <source>
        <dbReference type="PROSITE" id="PS51918"/>
    </source>
</evidence>
<dbReference type="SFLD" id="SFLDG01060">
    <property type="entry name" value="BATS_domain_containing"/>
    <property type="match status" value="1"/>
</dbReference>
<evidence type="ECO:0000256" key="6">
    <source>
        <dbReference type="ARBA" id="ARBA00034078"/>
    </source>
</evidence>
<dbReference type="SUPFAM" id="SSF102114">
    <property type="entry name" value="Radical SAM enzymes"/>
    <property type="match status" value="1"/>
</dbReference>
<feature type="binding site" evidence="7">
    <location>
        <position position="70"/>
    </location>
    <ligand>
        <name>[4Fe-4S] cluster</name>
        <dbReference type="ChEBI" id="CHEBI:49883"/>
        <note>4Fe-4S-S-AdoMet</note>
    </ligand>
</feature>
<dbReference type="PANTHER" id="PTHR43726:SF1">
    <property type="entry name" value="BIOTIN SYNTHASE"/>
    <property type="match status" value="1"/>
</dbReference>
<dbReference type="InterPro" id="IPR024021">
    <property type="entry name" value="FeFe-hyd_HydE_rSAM"/>
</dbReference>
<dbReference type="PROSITE" id="PS51918">
    <property type="entry name" value="RADICAL_SAM"/>
    <property type="match status" value="1"/>
</dbReference>
<dbReference type="SMART" id="SM00876">
    <property type="entry name" value="BATS"/>
    <property type="match status" value="1"/>
</dbReference>
<dbReference type="InterPro" id="IPR058240">
    <property type="entry name" value="rSAM_sf"/>
</dbReference>
<keyword evidence="11" id="KW-1185">Reference proteome</keyword>
<comment type="caution">
    <text evidence="10">The sequence shown here is derived from an EMBL/GenBank/DDBJ whole genome shotgun (WGS) entry which is preliminary data.</text>
</comment>
<dbReference type="PIRSF" id="PIRSF004762">
    <property type="entry name" value="CHP00423"/>
    <property type="match status" value="1"/>
</dbReference>
<dbReference type="SFLD" id="SFLDS00029">
    <property type="entry name" value="Radical_SAM"/>
    <property type="match status" value="1"/>
</dbReference>
<dbReference type="EMBL" id="CAACYI010000001">
    <property type="protein sequence ID" value="VFB16115.1"/>
    <property type="molecule type" value="Genomic_DNA"/>
</dbReference>
<evidence type="ECO:0000313" key="11">
    <source>
        <dbReference type="Proteomes" id="UP000377798"/>
    </source>
</evidence>
<dbReference type="SMART" id="SM00729">
    <property type="entry name" value="Elp3"/>
    <property type="match status" value="1"/>
</dbReference>
<dbReference type="InterPro" id="IPR006638">
    <property type="entry name" value="Elp3/MiaA/NifB-like_rSAM"/>
</dbReference>
<keyword evidence="3" id="KW-0479">Metal-binding</keyword>
<dbReference type="InterPro" id="IPR034422">
    <property type="entry name" value="HydE/PylB-like"/>
</dbReference>
<dbReference type="SFLD" id="SFLDF00348">
    <property type="entry name" value="FeFe_hydrogenase_maturase_(Hyd"/>
    <property type="match status" value="1"/>
</dbReference>
<protein>
    <submittedName>
        <fullName evidence="10">Biotin synthase</fullName>
        <ecNumber evidence="10">2.8.1.6</ecNumber>
    </submittedName>
</protein>
<feature type="binding site" evidence="7">
    <location>
        <position position="74"/>
    </location>
    <ligand>
        <name>[4Fe-4S] cluster</name>
        <dbReference type="ChEBI" id="CHEBI:49883"/>
        <note>4Fe-4S-S-AdoMet</note>
    </ligand>
</feature>
<dbReference type="InterPro" id="IPR010722">
    <property type="entry name" value="BATS_dom"/>
</dbReference>
<evidence type="ECO:0000256" key="7">
    <source>
        <dbReference type="PIRSR" id="PIRSR004762-1"/>
    </source>
</evidence>
<dbReference type="InterPro" id="IPR013785">
    <property type="entry name" value="Aldolase_TIM"/>
</dbReference>
<feature type="binding site" evidence="8">
    <location>
        <position position="190"/>
    </location>
    <ligand>
        <name>S-adenosyl-L-methionine</name>
        <dbReference type="ChEBI" id="CHEBI:59789"/>
    </ligand>
</feature>
<feature type="binding site" evidence="8">
    <location>
        <position position="280"/>
    </location>
    <ligand>
        <name>(3R)-3-methyl-D-ornithine</name>
        <dbReference type="ChEBI" id="CHEBI:64642"/>
    </ligand>
</feature>
<feature type="binding site" evidence="7">
    <location>
        <position position="77"/>
    </location>
    <ligand>
        <name>[4Fe-4S] cluster</name>
        <dbReference type="ChEBI" id="CHEBI:49883"/>
        <note>4Fe-4S-S-AdoMet</note>
    </ligand>
</feature>
<dbReference type="SFLD" id="SFLDG01280">
    <property type="entry name" value="HydE/PylB-like"/>
    <property type="match status" value="1"/>
</dbReference>
<feature type="domain" description="Radical SAM core" evidence="9">
    <location>
        <begin position="56"/>
        <end position="278"/>
    </location>
</feature>
<name>A0A8H2MEB6_9FIRM</name>